<dbReference type="InterPro" id="IPR001460">
    <property type="entry name" value="PCN-bd_Tpept"/>
</dbReference>
<evidence type="ECO:0000256" key="8">
    <source>
        <dbReference type="ARBA" id="ARBA00022989"/>
    </source>
</evidence>
<keyword evidence="9" id="KW-0472">Membrane</keyword>
<dbReference type="Gene3D" id="3.90.1310.10">
    <property type="entry name" value="Penicillin-binding protein 2a (Domain 2)"/>
    <property type="match status" value="1"/>
</dbReference>
<dbReference type="Gene3D" id="3.40.710.10">
    <property type="entry name" value="DD-peptidase/beta-lactamase superfamily"/>
    <property type="match status" value="1"/>
</dbReference>
<dbReference type="Gene3D" id="1.10.10.1230">
    <property type="entry name" value="Penicillin-binding protein, N-terminal non-catalytic domain, head sub-domain"/>
    <property type="match status" value="1"/>
</dbReference>
<keyword evidence="8" id="KW-1133">Transmembrane helix</keyword>
<feature type="region of interest" description="Disordered" evidence="11">
    <location>
        <begin position="660"/>
        <end position="696"/>
    </location>
</feature>
<keyword evidence="15" id="KW-1185">Reference proteome</keyword>
<dbReference type="PANTHER" id="PTHR30627">
    <property type="entry name" value="PEPTIDOGLYCAN D,D-TRANSPEPTIDASE"/>
    <property type="match status" value="1"/>
</dbReference>
<keyword evidence="5" id="KW-0812">Transmembrane</keyword>
<evidence type="ECO:0000259" key="13">
    <source>
        <dbReference type="Pfam" id="PF03717"/>
    </source>
</evidence>
<comment type="similarity">
    <text evidence="3">Belongs to the transpeptidase family.</text>
</comment>
<reference evidence="14" key="1">
    <citation type="submission" date="2020-08" db="EMBL/GenBank/DDBJ databases">
        <title>Genome public.</title>
        <authorList>
            <person name="Liu C."/>
            <person name="Sun Q."/>
        </authorList>
    </citation>
    <scope>NUCLEOTIDE SEQUENCE</scope>
    <source>
        <strain evidence="14">NSJ-54</strain>
    </source>
</reference>
<protein>
    <submittedName>
        <fullName evidence="14">Penicillin-binding protein</fullName>
    </submittedName>
</protein>
<organism evidence="14 15">
    <name type="scientific">Zongyangia hominis</name>
    <dbReference type="NCBI Taxonomy" id="2763677"/>
    <lineage>
        <taxon>Bacteria</taxon>
        <taxon>Bacillati</taxon>
        <taxon>Bacillota</taxon>
        <taxon>Clostridia</taxon>
        <taxon>Eubacteriales</taxon>
        <taxon>Oscillospiraceae</taxon>
        <taxon>Zongyangia</taxon>
    </lineage>
</organism>
<evidence type="ECO:0000256" key="11">
    <source>
        <dbReference type="SAM" id="MobiDB-lite"/>
    </source>
</evidence>
<evidence type="ECO:0000256" key="7">
    <source>
        <dbReference type="ARBA" id="ARBA00022984"/>
    </source>
</evidence>
<dbReference type="InterPro" id="IPR036138">
    <property type="entry name" value="PBP_dimer_sf"/>
</dbReference>
<evidence type="ECO:0000256" key="10">
    <source>
        <dbReference type="ARBA" id="ARBA00023316"/>
    </source>
</evidence>
<dbReference type="Proteomes" id="UP000660861">
    <property type="component" value="Unassembled WGS sequence"/>
</dbReference>
<dbReference type="InterPro" id="IPR005311">
    <property type="entry name" value="PBP_dimer"/>
</dbReference>
<dbReference type="SUPFAM" id="SSF56519">
    <property type="entry name" value="Penicillin binding protein dimerisation domain"/>
    <property type="match status" value="1"/>
</dbReference>
<dbReference type="InterPro" id="IPR050515">
    <property type="entry name" value="Beta-lactam/transpept"/>
</dbReference>
<dbReference type="RefSeq" id="WP_262398398.1">
    <property type="nucleotide sequence ID" value="NZ_JACRTC010000010.1"/>
</dbReference>
<feature type="domain" description="Penicillin-binding protein dimerisation" evidence="13">
    <location>
        <begin position="53"/>
        <end position="286"/>
    </location>
</feature>
<dbReference type="SUPFAM" id="SSF56601">
    <property type="entry name" value="beta-lactamase/transpeptidase-like"/>
    <property type="match status" value="1"/>
</dbReference>
<feature type="domain" description="Penicillin-binding protein transpeptidase" evidence="12">
    <location>
        <begin position="338"/>
        <end position="653"/>
    </location>
</feature>
<evidence type="ECO:0000256" key="2">
    <source>
        <dbReference type="ARBA" id="ARBA00004236"/>
    </source>
</evidence>
<comment type="subcellular location">
    <subcellularLocation>
        <location evidence="2">Cell membrane</location>
    </subcellularLocation>
    <subcellularLocation>
        <location evidence="1">Membrane</location>
        <topology evidence="1">Single-pass membrane protein</topology>
    </subcellularLocation>
</comment>
<dbReference type="GO" id="GO:0071555">
    <property type="term" value="P:cell wall organization"/>
    <property type="evidence" value="ECO:0007669"/>
    <property type="project" value="UniProtKB-KW"/>
</dbReference>
<sequence>MKISKVGVRTAVLAVLVLIVFVLFGVRLMQLQIVEGKDYLALAEKGDIKTQTIMAARGEIVDRNMEPLAKNRVGYDIVLDKVFMTKDMENQVILRLVDILKANNEPWIDNLPITMEEPFQFMEGREDDVAKLKETLGLQNWATLENVMDAMVEEYKIEGLDPVQTRIIAGVRYEMVDKGYSIENPYTFASDVSMDTVAKVKENNLDLPGADVYETPIREYVNGTVAPHIVGQIGPIYKEEYAELKDKGYLLNDTVGKSGIEQYFESYLRGENGTRDITLNNKGIVSNVETTKAPKAGNTVVLTIDSELQKVAAKALEDEIKLLNATAKEGEGKEANAGVVVAVDTRTGEILAAVNYPSFDLSTYRQNYNTLSQDPLRPLFNRAFEGTYTPGSIFKPCVATAALTEGIITPESTVQCSGTYLYYAPSYTPGCLGVHGQTTVFKALMRSCNIFFYDVGRRTGIENIAKYAKALGLGVPTGVEIGEAKGVVASREYRENVMGEQWHPGDVIQASIGQSDNKFSPLQLANYVCTIANKGKRKNLHIVKEIRSYNQDQVVETFSNEVVETVSTPAVFDTVIEGMRLAASPQGTSVHVFDNYPYTVAAKTGTPETKEFPNSTYICFAPVEDPQIAIVVVIEKGWHGYTGAPVAKKVFDQYFFGSTQTGESGDSSSASSAASQASGTATTPTSSTDSSASSPE</sequence>
<keyword evidence="6" id="KW-0133">Cell shape</keyword>
<name>A0A926EGP0_9FIRM</name>
<evidence type="ECO:0000256" key="1">
    <source>
        <dbReference type="ARBA" id="ARBA00004167"/>
    </source>
</evidence>
<evidence type="ECO:0000256" key="9">
    <source>
        <dbReference type="ARBA" id="ARBA00023136"/>
    </source>
</evidence>
<keyword evidence="10" id="KW-0961">Cell wall biogenesis/degradation</keyword>
<gene>
    <name evidence="14" type="ORF">H8709_11010</name>
</gene>
<evidence type="ECO:0000256" key="5">
    <source>
        <dbReference type="ARBA" id="ARBA00022692"/>
    </source>
</evidence>
<dbReference type="Pfam" id="PF03717">
    <property type="entry name" value="PBP_dimer"/>
    <property type="match status" value="1"/>
</dbReference>
<accession>A0A926EGP0</accession>
<proteinExistence type="inferred from homology"/>
<dbReference type="EMBL" id="JACRTC010000010">
    <property type="protein sequence ID" value="MBC8571347.1"/>
    <property type="molecule type" value="Genomic_DNA"/>
</dbReference>
<evidence type="ECO:0000313" key="15">
    <source>
        <dbReference type="Proteomes" id="UP000660861"/>
    </source>
</evidence>
<dbReference type="GO" id="GO:0009252">
    <property type="term" value="P:peptidoglycan biosynthetic process"/>
    <property type="evidence" value="ECO:0007669"/>
    <property type="project" value="UniProtKB-KW"/>
</dbReference>
<dbReference type="Pfam" id="PF00905">
    <property type="entry name" value="Transpeptidase"/>
    <property type="match status" value="1"/>
</dbReference>
<evidence type="ECO:0000256" key="6">
    <source>
        <dbReference type="ARBA" id="ARBA00022960"/>
    </source>
</evidence>
<keyword evidence="4" id="KW-1003">Cell membrane</keyword>
<evidence type="ECO:0000256" key="3">
    <source>
        <dbReference type="ARBA" id="ARBA00007171"/>
    </source>
</evidence>
<dbReference type="GO" id="GO:0008658">
    <property type="term" value="F:penicillin binding"/>
    <property type="evidence" value="ECO:0007669"/>
    <property type="project" value="InterPro"/>
</dbReference>
<dbReference type="PANTHER" id="PTHR30627:SF2">
    <property type="entry name" value="PEPTIDOGLYCAN D,D-TRANSPEPTIDASE MRDA"/>
    <property type="match status" value="1"/>
</dbReference>
<dbReference type="GO" id="GO:0071972">
    <property type="term" value="F:peptidoglycan L,D-transpeptidase activity"/>
    <property type="evidence" value="ECO:0007669"/>
    <property type="project" value="TreeGrafter"/>
</dbReference>
<dbReference type="GO" id="GO:0008360">
    <property type="term" value="P:regulation of cell shape"/>
    <property type="evidence" value="ECO:0007669"/>
    <property type="project" value="UniProtKB-KW"/>
</dbReference>
<dbReference type="AlphaFoldDB" id="A0A926EGP0"/>
<evidence type="ECO:0000313" key="14">
    <source>
        <dbReference type="EMBL" id="MBC8571347.1"/>
    </source>
</evidence>
<evidence type="ECO:0000259" key="12">
    <source>
        <dbReference type="Pfam" id="PF00905"/>
    </source>
</evidence>
<evidence type="ECO:0000256" key="4">
    <source>
        <dbReference type="ARBA" id="ARBA00022475"/>
    </source>
</evidence>
<dbReference type="GO" id="GO:0005886">
    <property type="term" value="C:plasma membrane"/>
    <property type="evidence" value="ECO:0007669"/>
    <property type="project" value="UniProtKB-SubCell"/>
</dbReference>
<dbReference type="InterPro" id="IPR012338">
    <property type="entry name" value="Beta-lactam/transpept-like"/>
</dbReference>
<keyword evidence="7" id="KW-0573">Peptidoglycan synthesis</keyword>
<comment type="caution">
    <text evidence="14">The sequence shown here is derived from an EMBL/GenBank/DDBJ whole genome shotgun (WGS) entry which is preliminary data.</text>
</comment>